<evidence type="ECO:0000313" key="1">
    <source>
        <dbReference type="EMBL" id="KAJ7563851.1"/>
    </source>
</evidence>
<dbReference type="Proteomes" id="UP001162992">
    <property type="component" value="Chromosome 3"/>
</dbReference>
<gene>
    <name evidence="1" type="ORF">O6H91_03G128300</name>
</gene>
<organism evidence="1 2">
    <name type="scientific">Diphasiastrum complanatum</name>
    <name type="common">Issler's clubmoss</name>
    <name type="synonym">Lycopodium complanatum</name>
    <dbReference type="NCBI Taxonomy" id="34168"/>
    <lineage>
        <taxon>Eukaryota</taxon>
        <taxon>Viridiplantae</taxon>
        <taxon>Streptophyta</taxon>
        <taxon>Embryophyta</taxon>
        <taxon>Tracheophyta</taxon>
        <taxon>Lycopodiopsida</taxon>
        <taxon>Lycopodiales</taxon>
        <taxon>Lycopodiaceae</taxon>
        <taxon>Lycopodioideae</taxon>
        <taxon>Diphasiastrum</taxon>
    </lineage>
</organism>
<reference evidence="2" key="1">
    <citation type="journal article" date="2024" name="Proc. Natl. Acad. Sci. U.S.A.">
        <title>Extraordinary preservation of gene collinearity over three hundred million years revealed in homosporous lycophytes.</title>
        <authorList>
            <person name="Li C."/>
            <person name="Wickell D."/>
            <person name="Kuo L.Y."/>
            <person name="Chen X."/>
            <person name="Nie B."/>
            <person name="Liao X."/>
            <person name="Peng D."/>
            <person name="Ji J."/>
            <person name="Jenkins J."/>
            <person name="Williams M."/>
            <person name="Shu S."/>
            <person name="Plott C."/>
            <person name="Barry K."/>
            <person name="Rajasekar S."/>
            <person name="Grimwood J."/>
            <person name="Han X."/>
            <person name="Sun S."/>
            <person name="Hou Z."/>
            <person name="He W."/>
            <person name="Dai G."/>
            <person name="Sun C."/>
            <person name="Schmutz J."/>
            <person name="Leebens-Mack J.H."/>
            <person name="Li F.W."/>
            <person name="Wang L."/>
        </authorList>
    </citation>
    <scope>NUCLEOTIDE SEQUENCE [LARGE SCALE GENOMIC DNA]</scope>
    <source>
        <strain evidence="2">cv. PW_Plant_1</strain>
    </source>
</reference>
<sequence length="166" mass="18651">MGNLLCADGFQKRSIVIILENGEALEYSRKMRAADMMIFYPHHVLCNASLILSKGKTKVLPPHAVLQHGKIYFLVPISKNHDSAFSFSVESERHPLLQEEESSTTELQKAGSVNFAIPREFWELVVTESSKKRKTGAGRNLKQPLKTKVKSWSPALETISEIKASR</sequence>
<keyword evidence="2" id="KW-1185">Reference proteome</keyword>
<name>A0ACC2EBG7_DIPCM</name>
<dbReference type="EMBL" id="CM055094">
    <property type="protein sequence ID" value="KAJ7563851.1"/>
    <property type="molecule type" value="Genomic_DNA"/>
</dbReference>
<accession>A0ACC2EBG7</accession>
<comment type="caution">
    <text evidence="1">The sequence shown here is derived from an EMBL/GenBank/DDBJ whole genome shotgun (WGS) entry which is preliminary data.</text>
</comment>
<proteinExistence type="predicted"/>
<protein>
    <submittedName>
        <fullName evidence="1">Uncharacterized protein</fullName>
    </submittedName>
</protein>
<evidence type="ECO:0000313" key="2">
    <source>
        <dbReference type="Proteomes" id="UP001162992"/>
    </source>
</evidence>